<dbReference type="InterPro" id="IPR026596">
    <property type="entry name" value="IspD/F"/>
</dbReference>
<keyword evidence="13 14" id="KW-0511">Multifunctional enzyme</keyword>
<dbReference type="RefSeq" id="WP_368497212.1">
    <property type="nucleotide sequence ID" value="NZ_CP162511.1"/>
</dbReference>
<feature type="binding site" evidence="14">
    <location>
        <begin position="268"/>
        <end position="269"/>
    </location>
    <ligand>
        <name>4-CDP-2-C-methyl-D-erythritol 2-phosphate</name>
        <dbReference type="ChEBI" id="CHEBI:57919"/>
    </ligand>
</feature>
<dbReference type="Gene3D" id="3.90.550.10">
    <property type="entry name" value="Spore Coat Polysaccharide Biosynthesis Protein SpsA, Chain A"/>
    <property type="match status" value="1"/>
</dbReference>
<dbReference type="PANTHER" id="PTHR32125">
    <property type="entry name" value="2-C-METHYL-D-ERYTHRITOL 4-PHOSPHATE CYTIDYLYLTRANSFERASE, CHLOROPLASTIC"/>
    <property type="match status" value="1"/>
</dbReference>
<dbReference type="Pfam" id="PF02542">
    <property type="entry name" value="YgbB"/>
    <property type="match status" value="1"/>
</dbReference>
<comment type="similarity">
    <text evidence="6">Belongs to the IspF family.</text>
</comment>
<reference evidence="16" key="1">
    <citation type="submission" date="2024-05" db="EMBL/GenBank/DDBJ databases">
        <title>Herbiconiux sp. A18JL235.</title>
        <authorList>
            <person name="Zhang G."/>
        </authorList>
    </citation>
    <scope>NUCLEOTIDE SEQUENCE</scope>
    <source>
        <strain evidence="16">A18JL235</strain>
    </source>
</reference>
<dbReference type="NCBIfam" id="TIGR00453">
    <property type="entry name" value="ispD"/>
    <property type="match status" value="1"/>
</dbReference>
<evidence type="ECO:0000256" key="14">
    <source>
        <dbReference type="HAMAP-Rule" id="MF_01520"/>
    </source>
</evidence>
<feature type="domain" description="2-C-methyl-D-erythritol 2,4-cyclodiphosphate synthase" evidence="15">
    <location>
        <begin position="235"/>
        <end position="385"/>
    </location>
</feature>
<evidence type="ECO:0000256" key="11">
    <source>
        <dbReference type="ARBA" id="ARBA00023229"/>
    </source>
</evidence>
<dbReference type="NCBIfam" id="TIGR00151">
    <property type="entry name" value="ispF"/>
    <property type="match status" value="1"/>
</dbReference>
<feature type="binding site" evidence="14">
    <location>
        <position position="370"/>
    </location>
    <ligand>
        <name>4-CDP-2-C-methyl-D-erythritol 2-phosphate</name>
        <dbReference type="ChEBI" id="CHEBI:57919"/>
    </ligand>
</feature>
<keyword evidence="11 14" id="KW-0414">Isoprene biosynthesis</keyword>
<keyword evidence="8 14" id="KW-0808">Transferase</keyword>
<evidence type="ECO:0000256" key="12">
    <source>
        <dbReference type="ARBA" id="ARBA00023239"/>
    </source>
</evidence>
<dbReference type="PROSITE" id="PS01350">
    <property type="entry name" value="ISPF"/>
    <property type="match status" value="1"/>
</dbReference>
<dbReference type="EMBL" id="CP162511">
    <property type="protein sequence ID" value="XDI04807.1"/>
    <property type="molecule type" value="Genomic_DNA"/>
</dbReference>
<proteinExistence type="inferred from homology"/>
<feature type="binding site" evidence="14">
    <location>
        <position position="373"/>
    </location>
    <ligand>
        <name>4-CDP-2-C-methyl-D-erythritol 2-phosphate</name>
        <dbReference type="ChEBI" id="CHEBI:57919"/>
    </ligand>
</feature>
<dbReference type="Pfam" id="PF01128">
    <property type="entry name" value="IspD"/>
    <property type="match status" value="1"/>
</dbReference>
<evidence type="ECO:0000256" key="4">
    <source>
        <dbReference type="ARBA" id="ARBA00004709"/>
    </source>
</evidence>
<dbReference type="SUPFAM" id="SSF53448">
    <property type="entry name" value="Nucleotide-diphospho-sugar transferases"/>
    <property type="match status" value="1"/>
</dbReference>
<dbReference type="GO" id="GO:0016114">
    <property type="term" value="P:terpenoid biosynthetic process"/>
    <property type="evidence" value="ECO:0007669"/>
    <property type="project" value="InterPro"/>
</dbReference>
<feature type="binding site" evidence="14">
    <location>
        <begin position="242"/>
        <end position="244"/>
    </location>
    <ligand>
        <name>4-CDP-2-C-methyl-D-erythritol 2-phosphate</name>
        <dbReference type="ChEBI" id="CHEBI:57919"/>
    </ligand>
</feature>
<evidence type="ECO:0000313" key="16">
    <source>
        <dbReference type="EMBL" id="XDI04807.1"/>
    </source>
</evidence>
<feature type="region of interest" description="2-C-methyl-D-erythritol 4-phosphate cytidylyltransferase" evidence="14">
    <location>
        <begin position="1"/>
        <end position="235"/>
    </location>
</feature>
<keyword evidence="9 14" id="KW-0548">Nucleotidyltransferase</keyword>
<evidence type="ECO:0000256" key="6">
    <source>
        <dbReference type="ARBA" id="ARBA00008480"/>
    </source>
</evidence>
<feature type="binding site" evidence="14">
    <location>
        <position position="276"/>
    </location>
    <ligand>
        <name>a divalent metal cation</name>
        <dbReference type="ChEBI" id="CHEBI:60240"/>
    </ligand>
</feature>
<protein>
    <recommendedName>
        <fullName evidence="14">Bifunctional enzyme IspD/IspF</fullName>
    </recommendedName>
    <domain>
        <recommendedName>
            <fullName evidence="14">2-C-methyl-D-erythritol 4-phosphate cytidylyltransferase</fullName>
            <ecNumber evidence="14">2.7.7.60</ecNumber>
        </recommendedName>
        <alternativeName>
            <fullName evidence="14">4-diphosphocytidyl-2C-methyl-D-erythritol synthase</fullName>
        </alternativeName>
        <alternativeName>
            <fullName evidence="14">MEP cytidylyltransferase</fullName>
            <shortName evidence="14">MCT</shortName>
        </alternativeName>
    </domain>
    <domain>
        <recommendedName>
            <fullName evidence="14">2-C-methyl-D-erythritol 2,4-cyclodiphosphate synthase</fullName>
            <shortName evidence="14">MECDP-synthase</shortName>
            <shortName evidence="14">MECPP-synthase</shortName>
            <shortName evidence="14">MECPS</shortName>
            <ecNumber evidence="14">4.6.1.12</ecNumber>
        </recommendedName>
    </domain>
</protein>
<evidence type="ECO:0000256" key="9">
    <source>
        <dbReference type="ARBA" id="ARBA00022695"/>
    </source>
</evidence>
<comment type="catalytic activity">
    <reaction evidence="2 14">
        <text>2-C-methyl-D-erythritol 4-phosphate + CTP + H(+) = 4-CDP-2-C-methyl-D-erythritol + diphosphate</text>
        <dbReference type="Rhea" id="RHEA:13429"/>
        <dbReference type="ChEBI" id="CHEBI:15378"/>
        <dbReference type="ChEBI" id="CHEBI:33019"/>
        <dbReference type="ChEBI" id="CHEBI:37563"/>
        <dbReference type="ChEBI" id="CHEBI:57823"/>
        <dbReference type="ChEBI" id="CHEBI:58262"/>
        <dbReference type="EC" id="2.7.7.60"/>
    </reaction>
</comment>
<dbReference type="GO" id="GO:0019288">
    <property type="term" value="P:isopentenyl diphosphate biosynthetic process, methylerythritol 4-phosphate pathway"/>
    <property type="evidence" value="ECO:0007669"/>
    <property type="project" value="UniProtKB-UniRule"/>
</dbReference>
<dbReference type="InterPro" id="IPR029044">
    <property type="entry name" value="Nucleotide-diphossugar_trans"/>
</dbReference>
<dbReference type="InterPro" id="IPR018294">
    <property type="entry name" value="ISPD_synthase_CS"/>
</dbReference>
<comment type="cofactor">
    <cofactor evidence="3 14">
        <name>a divalent metal cation</name>
        <dbReference type="ChEBI" id="CHEBI:60240"/>
    </cofactor>
</comment>
<dbReference type="GO" id="GO:0046872">
    <property type="term" value="F:metal ion binding"/>
    <property type="evidence" value="ECO:0007669"/>
    <property type="project" value="UniProtKB-KW"/>
</dbReference>
<dbReference type="AlphaFoldDB" id="A0AB39BE14"/>
<comment type="pathway">
    <text evidence="4 14">Isoprenoid biosynthesis; isopentenyl diphosphate biosynthesis via DXP pathway; isopentenyl diphosphate from 1-deoxy-D-xylulose 5-phosphate: step 4/6.</text>
</comment>
<dbReference type="InterPro" id="IPR050088">
    <property type="entry name" value="IspD/TarI_cytidylyltransf_bact"/>
</dbReference>
<dbReference type="SUPFAM" id="SSF69765">
    <property type="entry name" value="IpsF-like"/>
    <property type="match status" value="1"/>
</dbReference>
<evidence type="ECO:0000256" key="10">
    <source>
        <dbReference type="ARBA" id="ARBA00022723"/>
    </source>
</evidence>
<comment type="similarity">
    <text evidence="14">In the N-terminal section; belongs to the IspD/TarI cytidylyltransferase family. IspD subfamily.</text>
</comment>
<keyword evidence="10 14" id="KW-0479">Metal-binding</keyword>
<evidence type="ECO:0000256" key="7">
    <source>
        <dbReference type="ARBA" id="ARBA00009789"/>
    </source>
</evidence>
<comment type="similarity">
    <text evidence="7">Belongs to the IspD/TarI cytidylyltransferase family. IspD subfamily.</text>
</comment>
<evidence type="ECO:0000256" key="3">
    <source>
        <dbReference type="ARBA" id="ARBA00001968"/>
    </source>
</evidence>
<feature type="site" description="Transition state stabilizer" evidence="14">
    <location>
        <position position="27"/>
    </location>
</feature>
<dbReference type="FunFam" id="3.30.1330.50:FF:000003">
    <property type="entry name" value="2-C-methyl-D-erythritol 2,4-cyclodiphosphate synthase"/>
    <property type="match status" value="1"/>
</dbReference>
<accession>A0AB39BE14</accession>
<dbReference type="Gene3D" id="3.30.1330.50">
    <property type="entry name" value="2-C-methyl-D-erythritol 2,4-cyclodiphosphate synthase"/>
    <property type="match status" value="1"/>
</dbReference>
<gene>
    <name evidence="16" type="primary">ispD</name>
    <name evidence="14" type="synonym">ispDF</name>
    <name evidence="16" type="ORF">ABFY20_15905</name>
</gene>
<dbReference type="FunFam" id="3.90.550.10:FF:000003">
    <property type="entry name" value="2-C-methyl-D-erythritol 4-phosphate cytidylyltransferase"/>
    <property type="match status" value="1"/>
</dbReference>
<feature type="binding site" evidence="14">
    <location>
        <position position="244"/>
    </location>
    <ligand>
        <name>a divalent metal cation</name>
        <dbReference type="ChEBI" id="CHEBI:60240"/>
    </ligand>
</feature>
<dbReference type="HAMAP" id="MF_00107">
    <property type="entry name" value="IspF"/>
    <property type="match status" value="1"/>
</dbReference>
<dbReference type="CDD" id="cd02516">
    <property type="entry name" value="CDP-ME_synthetase"/>
    <property type="match status" value="1"/>
</dbReference>
<dbReference type="GO" id="GO:0008685">
    <property type="term" value="F:2-C-methyl-D-erythritol 2,4-cyclodiphosphate synthase activity"/>
    <property type="evidence" value="ECO:0007669"/>
    <property type="project" value="UniProtKB-UniRule"/>
</dbReference>
<feature type="site" description="Transition state stabilizer" evidence="14">
    <location>
        <position position="20"/>
    </location>
</feature>
<comment type="pathway">
    <text evidence="5 14">Isoprenoid biosynthesis; isopentenyl diphosphate biosynthesis via DXP pathway; isopentenyl diphosphate from 1-deoxy-D-xylulose 5-phosphate: step 2/6.</text>
</comment>
<evidence type="ECO:0000259" key="15">
    <source>
        <dbReference type="Pfam" id="PF02542"/>
    </source>
</evidence>
<dbReference type="InterPro" id="IPR034683">
    <property type="entry name" value="IspD/TarI"/>
</dbReference>
<dbReference type="GO" id="GO:0050518">
    <property type="term" value="F:2-C-methyl-D-erythritol 4-phosphate cytidylyltransferase activity"/>
    <property type="evidence" value="ECO:0007669"/>
    <property type="project" value="UniProtKB-UniRule"/>
</dbReference>
<organism evidence="16">
    <name type="scientific">Herbiconiux sp. A18JL235</name>
    <dbReference type="NCBI Taxonomy" id="3152363"/>
    <lineage>
        <taxon>Bacteria</taxon>
        <taxon>Bacillati</taxon>
        <taxon>Actinomycetota</taxon>
        <taxon>Actinomycetes</taxon>
        <taxon>Micrococcales</taxon>
        <taxon>Microbacteriaceae</taxon>
        <taxon>Herbiconiux</taxon>
    </lineage>
</organism>
<evidence type="ECO:0000256" key="13">
    <source>
        <dbReference type="ARBA" id="ARBA00023268"/>
    </source>
</evidence>
<evidence type="ECO:0000256" key="1">
    <source>
        <dbReference type="ARBA" id="ARBA00000200"/>
    </source>
</evidence>
<dbReference type="CDD" id="cd00554">
    <property type="entry name" value="MECDP_synthase"/>
    <property type="match status" value="1"/>
</dbReference>
<keyword evidence="12 14" id="KW-0456">Lyase</keyword>
<dbReference type="PROSITE" id="PS01295">
    <property type="entry name" value="ISPD"/>
    <property type="match status" value="1"/>
</dbReference>
<comment type="caution">
    <text evidence="14">Lacks conserved residue(s) required for the propagation of feature annotation.</text>
</comment>
<comment type="similarity">
    <text evidence="14">In the C-terminal section; belongs to the IspF family.</text>
</comment>
<name>A0AB39BE14_9MICO</name>
<evidence type="ECO:0000256" key="2">
    <source>
        <dbReference type="ARBA" id="ARBA00001282"/>
    </source>
</evidence>
<evidence type="ECO:0000256" key="8">
    <source>
        <dbReference type="ARBA" id="ARBA00022679"/>
    </source>
</evidence>
<dbReference type="EC" id="4.6.1.12" evidence="14"/>
<feature type="region of interest" description="2-C-methyl-D-erythritol 2,4-cyclodiphosphate synthase" evidence="14">
    <location>
        <begin position="236"/>
        <end position="400"/>
    </location>
</feature>
<feature type="binding site" evidence="14">
    <location>
        <position position="242"/>
    </location>
    <ligand>
        <name>a divalent metal cation</name>
        <dbReference type="ChEBI" id="CHEBI:60240"/>
    </ligand>
</feature>
<dbReference type="HAMAP" id="MF_01520">
    <property type="entry name" value="IspDF"/>
    <property type="match status" value="1"/>
</dbReference>
<dbReference type="PANTHER" id="PTHR32125:SF4">
    <property type="entry name" value="2-C-METHYL-D-ERYTHRITOL 4-PHOSPHATE CYTIDYLYLTRANSFERASE, CHLOROPLASTIC"/>
    <property type="match status" value="1"/>
</dbReference>
<dbReference type="InterPro" id="IPR020555">
    <property type="entry name" value="MECDP_synthase_CS"/>
</dbReference>
<dbReference type="HAMAP" id="MF_00108">
    <property type="entry name" value="IspD"/>
    <property type="match status" value="1"/>
</dbReference>
<feature type="site" description="Positions MEP for the nucleophilic attack" evidence="14">
    <location>
        <position position="213"/>
    </location>
</feature>
<evidence type="ECO:0000256" key="5">
    <source>
        <dbReference type="ARBA" id="ARBA00004787"/>
    </source>
</evidence>
<feature type="binding site" evidence="14">
    <location>
        <begin position="290"/>
        <end position="292"/>
    </location>
    <ligand>
        <name>4-CDP-2-C-methyl-D-erythritol 2-phosphate</name>
        <dbReference type="ChEBI" id="CHEBI:57919"/>
    </ligand>
</feature>
<dbReference type="InterPro" id="IPR003526">
    <property type="entry name" value="MECDP_synthase"/>
</dbReference>
<dbReference type="InterPro" id="IPR036571">
    <property type="entry name" value="MECDP_synthase_sf"/>
</dbReference>
<feature type="site" description="Transition state stabilizer" evidence="14">
    <location>
        <position position="364"/>
    </location>
</feature>
<dbReference type="InterPro" id="IPR001228">
    <property type="entry name" value="IspD"/>
</dbReference>
<dbReference type="EC" id="2.7.7.60" evidence="14"/>
<feature type="site" description="Transition state stabilizer" evidence="14">
    <location>
        <position position="268"/>
    </location>
</feature>
<comment type="function">
    <text evidence="14">Bifunctional enzyme that catalyzes the formation of 4-diphosphocytidyl-2-C-methyl-D-erythritol from CTP and 2-C-methyl-D-erythritol 4-phosphate (MEP) (IspD), and catalyzes the conversion of 4-diphosphocytidyl-2-C-methyl-D-erythritol 2-phosphate (CDP-ME2P) to 2-C-methyl-D-erythritol 2,4-cyclodiphosphate (ME-CPP) with a corresponding release of cytidine 5-monophosphate (CMP) (IspF).</text>
</comment>
<sequence length="400" mass="40402">MSPQRPTVAVIVVAAGSGTRLGRAEPKAFVPIAGRTVLERSLDAVAALASASEPIDLVVVVPAPLVDEATALVSASGLGGSVVAGSDTRQRSVAAGLAALGDDVDIVLVHDAARAFTPASVFERVIAEVRATGHGAIPGLPVTDTVKQVEGGRVGATVDRSRLTAVQTPQGFPRAQLVEAYRLAAADMTDDAALVREAGHPVAVVPGDARSFKITTPDDLDRADDLLRRTSVTSIRTGVGVDAHAFDADAELWLAGLHWPGEAGLAGHSDGDVVSHAICDALLGAAGLGDLGSRFGTADPELAGAHGEVFLRRTLEVLAAAGWSVGNVSVQLIGNRPRFAPRKAEAEAVLSGVLAAPVSVSATTTDGLGYAGRGEGLTAIATVLVTALVAGGPSSAEHSP</sequence>
<feature type="binding site" evidence="14">
    <location>
        <begin position="363"/>
        <end position="366"/>
    </location>
    <ligand>
        <name>4-CDP-2-C-methyl-D-erythritol 2-phosphate</name>
        <dbReference type="ChEBI" id="CHEBI:57919"/>
    </ligand>
</feature>
<feature type="site" description="Positions MEP for the nucleophilic attack" evidence="14">
    <location>
        <position position="160"/>
    </location>
</feature>
<comment type="catalytic activity">
    <reaction evidence="1 14">
        <text>4-CDP-2-C-methyl-D-erythritol 2-phosphate = 2-C-methyl-D-erythritol 2,4-cyclic diphosphate + CMP</text>
        <dbReference type="Rhea" id="RHEA:23864"/>
        <dbReference type="ChEBI" id="CHEBI:57919"/>
        <dbReference type="ChEBI" id="CHEBI:58483"/>
        <dbReference type="ChEBI" id="CHEBI:60377"/>
        <dbReference type="EC" id="4.6.1.12"/>
    </reaction>
</comment>